<name>A0A6A6ZEM1_9PLEO</name>
<dbReference type="Proteomes" id="UP000799424">
    <property type="component" value="Unassembled WGS sequence"/>
</dbReference>
<proteinExistence type="predicted"/>
<evidence type="ECO:0008006" key="4">
    <source>
        <dbReference type="Google" id="ProtNLM"/>
    </source>
</evidence>
<gene>
    <name evidence="2" type="ORF">CC86DRAFT_412866</name>
</gene>
<evidence type="ECO:0000256" key="1">
    <source>
        <dbReference type="SAM" id="SignalP"/>
    </source>
</evidence>
<accession>A0A6A6ZEM1</accession>
<keyword evidence="3" id="KW-1185">Reference proteome</keyword>
<feature type="signal peptide" evidence="1">
    <location>
        <begin position="1"/>
        <end position="18"/>
    </location>
</feature>
<sequence>MRFAAILAPLSLAGYCSAWAQQGGTGIWVANNVWHRIGEIYVHEACTKMGTQEFWRSGHCAYWADGDGHITQGTCRRWGSAGVDIICYPP</sequence>
<dbReference type="EMBL" id="MU006244">
    <property type="protein sequence ID" value="KAF2819561.1"/>
    <property type="molecule type" value="Genomic_DNA"/>
</dbReference>
<evidence type="ECO:0000313" key="3">
    <source>
        <dbReference type="Proteomes" id="UP000799424"/>
    </source>
</evidence>
<keyword evidence="1" id="KW-0732">Signal</keyword>
<evidence type="ECO:0000313" key="2">
    <source>
        <dbReference type="EMBL" id="KAF2819561.1"/>
    </source>
</evidence>
<organism evidence="2 3">
    <name type="scientific">Ophiobolus disseminans</name>
    <dbReference type="NCBI Taxonomy" id="1469910"/>
    <lineage>
        <taxon>Eukaryota</taxon>
        <taxon>Fungi</taxon>
        <taxon>Dikarya</taxon>
        <taxon>Ascomycota</taxon>
        <taxon>Pezizomycotina</taxon>
        <taxon>Dothideomycetes</taxon>
        <taxon>Pleosporomycetidae</taxon>
        <taxon>Pleosporales</taxon>
        <taxon>Pleosporineae</taxon>
        <taxon>Phaeosphaeriaceae</taxon>
        <taxon>Ophiobolus</taxon>
    </lineage>
</organism>
<dbReference type="OrthoDB" id="4410170at2759"/>
<feature type="chain" id="PRO_5025419286" description="Cyanovirin-N domain-containing protein" evidence="1">
    <location>
        <begin position="19"/>
        <end position="90"/>
    </location>
</feature>
<reference evidence="2" key="1">
    <citation type="journal article" date="2020" name="Stud. Mycol.">
        <title>101 Dothideomycetes genomes: a test case for predicting lifestyles and emergence of pathogens.</title>
        <authorList>
            <person name="Haridas S."/>
            <person name="Albert R."/>
            <person name="Binder M."/>
            <person name="Bloem J."/>
            <person name="Labutti K."/>
            <person name="Salamov A."/>
            <person name="Andreopoulos B."/>
            <person name="Baker S."/>
            <person name="Barry K."/>
            <person name="Bills G."/>
            <person name="Bluhm B."/>
            <person name="Cannon C."/>
            <person name="Castanera R."/>
            <person name="Culley D."/>
            <person name="Daum C."/>
            <person name="Ezra D."/>
            <person name="Gonzalez J."/>
            <person name="Henrissat B."/>
            <person name="Kuo A."/>
            <person name="Liang C."/>
            <person name="Lipzen A."/>
            <person name="Lutzoni F."/>
            <person name="Magnuson J."/>
            <person name="Mondo S."/>
            <person name="Nolan M."/>
            <person name="Ohm R."/>
            <person name="Pangilinan J."/>
            <person name="Park H.-J."/>
            <person name="Ramirez L."/>
            <person name="Alfaro M."/>
            <person name="Sun H."/>
            <person name="Tritt A."/>
            <person name="Yoshinaga Y."/>
            <person name="Zwiers L.-H."/>
            <person name="Turgeon B."/>
            <person name="Goodwin S."/>
            <person name="Spatafora J."/>
            <person name="Crous P."/>
            <person name="Grigoriev I."/>
        </authorList>
    </citation>
    <scope>NUCLEOTIDE SEQUENCE</scope>
    <source>
        <strain evidence="2">CBS 113818</strain>
    </source>
</reference>
<protein>
    <recommendedName>
        <fullName evidence="4">Cyanovirin-N domain-containing protein</fullName>
    </recommendedName>
</protein>
<dbReference type="AlphaFoldDB" id="A0A6A6ZEM1"/>